<accession>C7R151</accession>
<proteinExistence type="predicted"/>
<evidence type="ECO:0000313" key="1">
    <source>
        <dbReference type="EMBL" id="ACV09775.1"/>
    </source>
</evidence>
<dbReference type="EMBL" id="CP001706">
    <property type="protein sequence ID" value="ACV09775.1"/>
    <property type="molecule type" value="Genomic_DNA"/>
</dbReference>
<keyword evidence="2" id="KW-1185">Reference proteome</keyword>
<dbReference type="AlphaFoldDB" id="C7R151"/>
<organism evidence="1 2">
    <name type="scientific">Jonesia denitrificans (strain ATCC 14870 / DSM 20603 / BCRC 15368 / CIP 55.134 / JCM 11481 / NBRC 15587 / NCTC 10816 / Prevot 55134)</name>
    <name type="common">Listeria denitrificans</name>
    <dbReference type="NCBI Taxonomy" id="471856"/>
    <lineage>
        <taxon>Bacteria</taxon>
        <taxon>Bacillati</taxon>
        <taxon>Actinomycetota</taxon>
        <taxon>Actinomycetes</taxon>
        <taxon>Micrococcales</taxon>
        <taxon>Jonesiaceae</taxon>
        <taxon>Jonesia</taxon>
    </lineage>
</organism>
<dbReference type="HOGENOM" id="CLU_3080746_0_0_11"/>
<dbReference type="STRING" id="471856.Jden_2138"/>
<gene>
    <name evidence="1" type="ordered locus">Jden_2138</name>
</gene>
<evidence type="ECO:0000313" key="2">
    <source>
        <dbReference type="Proteomes" id="UP000000628"/>
    </source>
</evidence>
<sequence length="52" mass="5951">MTRPFGHAFLTELAHLLDVHIDGTQDADDVERHIAQALYLHIQNGPNHHDRL</sequence>
<name>C7R151_JONDD</name>
<protein>
    <submittedName>
        <fullName evidence="1">Uncharacterized protein</fullName>
    </submittedName>
</protein>
<dbReference type="Proteomes" id="UP000000628">
    <property type="component" value="Chromosome"/>
</dbReference>
<dbReference type="KEGG" id="jde:Jden_2138"/>
<reference evidence="1 2" key="1">
    <citation type="journal article" date="2009" name="Stand. Genomic Sci.">
        <title>Complete genome sequence of Jonesia denitrificans type strain (Prevot 55134).</title>
        <authorList>
            <person name="Pukall R."/>
            <person name="Gehrich-Schroter G."/>
            <person name="Lapidus A."/>
            <person name="Nolan M."/>
            <person name="Glavina Del Rio T."/>
            <person name="Lucas S."/>
            <person name="Chen F."/>
            <person name="Tice H."/>
            <person name="Pitluck S."/>
            <person name="Cheng J.F."/>
            <person name="Copeland A."/>
            <person name="Saunders E."/>
            <person name="Brettin T."/>
            <person name="Detter J.C."/>
            <person name="Bruce D."/>
            <person name="Goodwin L."/>
            <person name="Pati A."/>
            <person name="Ivanova N."/>
            <person name="Mavromatis K."/>
            <person name="Ovchinnikova G."/>
            <person name="Chen A."/>
            <person name="Palaniappan K."/>
            <person name="Land M."/>
            <person name="Hauser L."/>
            <person name="Chang Y.J."/>
            <person name="Jeffries C.D."/>
            <person name="Chain P."/>
            <person name="Goker M."/>
            <person name="Bristow J."/>
            <person name="Eisen J.A."/>
            <person name="Markowitz V."/>
            <person name="Hugenholtz P."/>
            <person name="Kyrpides N.C."/>
            <person name="Klenk H.P."/>
            <person name="Han C."/>
        </authorList>
    </citation>
    <scope>NUCLEOTIDE SEQUENCE [LARGE SCALE GENOMIC DNA]</scope>
    <source>
        <strain evidence="2">ATCC 14870 / DSM 20603 / BCRC 15368 / CIP 55.134 / JCM 11481 / NBRC 15587 / NCTC 10816 / Prevot 55134</strain>
    </source>
</reference>
<dbReference type="RefSeq" id="WP_015772403.1">
    <property type="nucleotide sequence ID" value="NC_013174.1"/>
</dbReference>